<dbReference type="PANTHER" id="PTHR24121:SF23">
    <property type="entry name" value="NO MECHANORECEPTOR POTENTIAL C, ISOFORM H"/>
    <property type="match status" value="1"/>
</dbReference>
<keyword evidence="3" id="KW-1185">Reference proteome</keyword>
<dbReference type="InterPro" id="IPR002110">
    <property type="entry name" value="Ankyrin_rpt"/>
</dbReference>
<protein>
    <submittedName>
        <fullName evidence="2">Uncharacterized protein</fullName>
    </submittedName>
</protein>
<dbReference type="SMART" id="SM00248">
    <property type="entry name" value="ANK"/>
    <property type="match status" value="4"/>
</dbReference>
<evidence type="ECO:0000313" key="2">
    <source>
        <dbReference type="EMBL" id="CEL96923.1"/>
    </source>
</evidence>
<dbReference type="PhylomeDB" id="A0A0G4EKH4"/>
<dbReference type="Pfam" id="PF12796">
    <property type="entry name" value="Ank_2"/>
    <property type="match status" value="2"/>
</dbReference>
<organism evidence="2 3">
    <name type="scientific">Vitrella brassicaformis (strain CCMP3155)</name>
    <dbReference type="NCBI Taxonomy" id="1169540"/>
    <lineage>
        <taxon>Eukaryota</taxon>
        <taxon>Sar</taxon>
        <taxon>Alveolata</taxon>
        <taxon>Colpodellida</taxon>
        <taxon>Vitrellaceae</taxon>
        <taxon>Vitrella</taxon>
    </lineage>
</organism>
<dbReference type="OrthoDB" id="7729168at2759"/>
<dbReference type="Gene3D" id="1.25.40.20">
    <property type="entry name" value="Ankyrin repeat-containing domain"/>
    <property type="match status" value="2"/>
</dbReference>
<dbReference type="AlphaFoldDB" id="A0A0G4EKH4"/>
<keyword evidence="1" id="KW-0040">ANK repeat</keyword>
<dbReference type="PROSITE" id="PS50297">
    <property type="entry name" value="ANK_REP_REGION"/>
    <property type="match status" value="2"/>
</dbReference>
<dbReference type="PROSITE" id="PS50088">
    <property type="entry name" value="ANK_REPEAT"/>
    <property type="match status" value="2"/>
</dbReference>
<proteinExistence type="predicted"/>
<evidence type="ECO:0000313" key="3">
    <source>
        <dbReference type="Proteomes" id="UP000041254"/>
    </source>
</evidence>
<dbReference type="InterPro" id="IPR036770">
    <property type="entry name" value="Ankyrin_rpt-contain_sf"/>
</dbReference>
<dbReference type="VEuPathDB" id="CryptoDB:Vbra_3916"/>
<dbReference type="Proteomes" id="UP000041254">
    <property type="component" value="Unassembled WGS sequence"/>
</dbReference>
<accession>A0A0G4EKH4</accession>
<feature type="repeat" description="ANK" evidence="1">
    <location>
        <begin position="550"/>
        <end position="574"/>
    </location>
</feature>
<sequence length="633" mass="71221">MASETPTARNFALRILNKANSPAWVMLVPAAPPKKVRKQLKKEESKYNRTAIGLELSGEISGVGVGAKPTIEWETRKKKEEEKEIEIEFGFFRLAKEWHELVPGAETTQDTISPCYISIFIEDSKHQVVDRMIHPGLLKDENGIVLVKANPLFMPYKQYLRQQENIKAAFFRLHMYDIRTGRSDMVLTAESGVGRTFIFLKERTGRNEGESVDPSQLWRWKKDSFCTSDVARRLVPMAFPDKTLRVYKSNKLVLDTPGEQTGTTDDKKEEAEDEQWEMLPPDEPCDLYRFIPDACCKPSVSMEHDELVHKAERRVSTSTTYDTKPSTLSCKGLKEHLMCAVGNTVVMKKIGCCDWTPHLWQAGEPIMMEGQTLSVDRKGAAQDADTTGSGENKTIFEACAEGDLKALINFIEKRAASNGREKLVKEIVEQGGTHLIEKRTKVREEPTPIHLAAKRGHVSVVNLLLGTGEEHLLTIKDKYGRTIAGVAAEEGQLKVLTAIVKRKEFDSILSLESYCRTIFHNAAFGGHVDVLRQLVEWNGSPEPLKIPDQHGLTPLHMAAIGNRVEAMEYLLKEGGVTLLQTINTRHREAVMCMVNKQGGRELLKRTNNHGETPIDLARERGHEDLATELERMV</sequence>
<reference evidence="2 3" key="1">
    <citation type="submission" date="2014-11" db="EMBL/GenBank/DDBJ databases">
        <authorList>
            <person name="Zhu J."/>
            <person name="Qi W."/>
            <person name="Song R."/>
        </authorList>
    </citation>
    <scope>NUCLEOTIDE SEQUENCE [LARGE SCALE GENOMIC DNA]</scope>
</reference>
<gene>
    <name evidence="2" type="ORF">Vbra_3916</name>
</gene>
<name>A0A0G4EKH4_VITBC</name>
<dbReference type="STRING" id="1169540.A0A0G4EKH4"/>
<dbReference type="PANTHER" id="PTHR24121">
    <property type="entry name" value="NO MECHANORECEPTOR POTENTIAL C, ISOFORM D-RELATED"/>
    <property type="match status" value="1"/>
</dbReference>
<dbReference type="InParanoid" id="A0A0G4EKH4"/>
<dbReference type="SUPFAM" id="SSF48403">
    <property type="entry name" value="Ankyrin repeat"/>
    <property type="match status" value="1"/>
</dbReference>
<feature type="repeat" description="ANK" evidence="1">
    <location>
        <begin position="444"/>
        <end position="468"/>
    </location>
</feature>
<dbReference type="EMBL" id="CDMY01000249">
    <property type="protein sequence ID" value="CEL96923.1"/>
    <property type="molecule type" value="Genomic_DNA"/>
</dbReference>
<evidence type="ECO:0000256" key="1">
    <source>
        <dbReference type="PROSITE-ProRule" id="PRU00023"/>
    </source>
</evidence>